<accession>A0A6C0KW42</accession>
<proteinExistence type="predicted"/>
<name>A0A6C0KW42_9ZZZZ</name>
<protein>
    <submittedName>
        <fullName evidence="1">Uncharacterized protein</fullName>
    </submittedName>
</protein>
<organism evidence="1">
    <name type="scientific">viral metagenome</name>
    <dbReference type="NCBI Taxonomy" id="1070528"/>
    <lineage>
        <taxon>unclassified sequences</taxon>
        <taxon>metagenomes</taxon>
        <taxon>organismal metagenomes</taxon>
    </lineage>
</organism>
<dbReference type="EMBL" id="MN740992">
    <property type="protein sequence ID" value="QHU21809.1"/>
    <property type="molecule type" value="Genomic_DNA"/>
</dbReference>
<reference evidence="1" key="1">
    <citation type="journal article" date="2020" name="Nature">
        <title>Giant virus diversity and host interactions through global metagenomics.</title>
        <authorList>
            <person name="Schulz F."/>
            <person name="Roux S."/>
            <person name="Paez-Espino D."/>
            <person name="Jungbluth S."/>
            <person name="Walsh D.A."/>
            <person name="Denef V.J."/>
            <person name="McMahon K.D."/>
            <person name="Konstantinidis K.T."/>
            <person name="Eloe-Fadrosh E.A."/>
            <person name="Kyrpides N.C."/>
            <person name="Woyke T."/>
        </authorList>
    </citation>
    <scope>NUCLEOTIDE SEQUENCE</scope>
    <source>
        <strain evidence="1">GVMAG-S-3300013286-35</strain>
    </source>
</reference>
<dbReference type="AlphaFoldDB" id="A0A6C0KW42"/>
<sequence>MEDPLHSNCLTPINLIMTRMCCFYCNGPQDNIICVGDRMGLKTCTHHSGWANRDCNAWLAKEQVVRLSDARRHPGLKPFVEEADKGFSVRRTSGVIESGWTLQTPIVFLYPPMVRYSAGEWHLPCRTTNDVEKMVPLSQFIDLGSEDMREFALTAKGILDAGIYSKDYADHMEYFQSGIDMVAELPEVSMAEFEGELLRVWLHPGPALTPVQAEASDGPSGAENCTP</sequence>
<evidence type="ECO:0000313" key="1">
    <source>
        <dbReference type="EMBL" id="QHU21809.1"/>
    </source>
</evidence>